<organism evidence="2 3">
    <name type="scientific">Tabrizicola soli</name>
    <dbReference type="NCBI Taxonomy" id="2185115"/>
    <lineage>
        <taxon>Bacteria</taxon>
        <taxon>Pseudomonadati</taxon>
        <taxon>Pseudomonadota</taxon>
        <taxon>Alphaproteobacteria</taxon>
        <taxon>Rhodobacterales</taxon>
        <taxon>Paracoccaceae</taxon>
        <taxon>Tabrizicola</taxon>
    </lineage>
</organism>
<accession>A0ABV7DTW0</accession>
<sequence length="150" mass="16784">MSLTHDQLPPTDRPEKFWSGRIESLSAQIRDCRDRVASSEDELHVLPGISLSNWLKMLRVDLLEAVVEREAARAKREAELPAGGADDGVETEGLDATLTRLRDLLPDLENPTVPEFAQMTPEDEAAWETEHRGGSGPWDTLSANERRKLQ</sequence>
<feature type="region of interest" description="Disordered" evidence="1">
    <location>
        <begin position="120"/>
        <end position="150"/>
    </location>
</feature>
<name>A0ABV7DTW0_9RHOB</name>
<reference evidence="3" key="1">
    <citation type="journal article" date="2019" name="Int. J. Syst. Evol. Microbiol.">
        <title>The Global Catalogue of Microorganisms (GCM) 10K type strain sequencing project: providing services to taxonomists for standard genome sequencing and annotation.</title>
        <authorList>
            <consortium name="The Broad Institute Genomics Platform"/>
            <consortium name="The Broad Institute Genome Sequencing Center for Infectious Disease"/>
            <person name="Wu L."/>
            <person name="Ma J."/>
        </authorList>
    </citation>
    <scope>NUCLEOTIDE SEQUENCE [LARGE SCALE GENOMIC DNA]</scope>
    <source>
        <strain evidence="3">KCTC 62102</strain>
    </source>
</reference>
<proteinExistence type="predicted"/>
<comment type="caution">
    <text evidence="2">The sequence shown here is derived from an EMBL/GenBank/DDBJ whole genome shotgun (WGS) entry which is preliminary data.</text>
</comment>
<gene>
    <name evidence="2" type="ORF">ACFOD6_10825</name>
</gene>
<dbReference type="RefSeq" id="WP_197645071.1">
    <property type="nucleotide sequence ID" value="NZ_JAEACP010000013.1"/>
</dbReference>
<evidence type="ECO:0000256" key="1">
    <source>
        <dbReference type="SAM" id="MobiDB-lite"/>
    </source>
</evidence>
<dbReference type="Proteomes" id="UP001595445">
    <property type="component" value="Unassembled WGS sequence"/>
</dbReference>
<keyword evidence="3" id="KW-1185">Reference proteome</keyword>
<protein>
    <submittedName>
        <fullName evidence="2">Uncharacterized protein</fullName>
    </submittedName>
</protein>
<evidence type="ECO:0000313" key="2">
    <source>
        <dbReference type="EMBL" id="MFC3086538.1"/>
    </source>
</evidence>
<evidence type="ECO:0000313" key="3">
    <source>
        <dbReference type="Proteomes" id="UP001595445"/>
    </source>
</evidence>
<dbReference type="EMBL" id="JBHRSM010000018">
    <property type="protein sequence ID" value="MFC3086538.1"/>
    <property type="molecule type" value="Genomic_DNA"/>
</dbReference>